<dbReference type="AlphaFoldDB" id="A0A4Q8Q8T1"/>
<dbReference type="SUPFAM" id="SSF75304">
    <property type="entry name" value="Amidase signature (AS) enzymes"/>
    <property type="match status" value="1"/>
</dbReference>
<dbReference type="RefSeq" id="WP_130615866.1">
    <property type="nucleotide sequence ID" value="NZ_SGIU01000003.1"/>
</dbReference>
<dbReference type="PROSITE" id="PS51257">
    <property type="entry name" value="PROKAR_LIPOPROTEIN"/>
    <property type="match status" value="1"/>
</dbReference>
<comment type="caution">
    <text evidence="2">The sequence shown here is derived from an EMBL/GenBank/DDBJ whole genome shotgun (WGS) entry which is preliminary data.</text>
</comment>
<protein>
    <submittedName>
        <fullName evidence="2">Amidase</fullName>
    </submittedName>
</protein>
<dbReference type="Proteomes" id="UP000291981">
    <property type="component" value="Unassembled WGS sequence"/>
</dbReference>
<dbReference type="InterPro" id="IPR036928">
    <property type="entry name" value="AS_sf"/>
</dbReference>
<dbReference type="Pfam" id="PF01425">
    <property type="entry name" value="Amidase"/>
    <property type="match status" value="1"/>
</dbReference>
<keyword evidence="3" id="KW-1185">Reference proteome</keyword>
<gene>
    <name evidence="2" type="ORF">EW142_16285</name>
</gene>
<name>A0A4Q8Q8T1_9FLAO</name>
<dbReference type="PANTHER" id="PTHR42678:SF34">
    <property type="entry name" value="OS04G0183300 PROTEIN"/>
    <property type="match status" value="1"/>
</dbReference>
<evidence type="ECO:0000313" key="2">
    <source>
        <dbReference type="EMBL" id="TAI46635.1"/>
    </source>
</evidence>
<accession>A0A4Q8Q8T1</accession>
<dbReference type="InterPro" id="IPR023631">
    <property type="entry name" value="Amidase_dom"/>
</dbReference>
<organism evidence="2 3">
    <name type="scientific">Flagellimonas allohymeniacidonis</name>
    <dbReference type="NCBI Taxonomy" id="2517819"/>
    <lineage>
        <taxon>Bacteria</taxon>
        <taxon>Pseudomonadati</taxon>
        <taxon>Bacteroidota</taxon>
        <taxon>Flavobacteriia</taxon>
        <taxon>Flavobacteriales</taxon>
        <taxon>Flavobacteriaceae</taxon>
        <taxon>Flagellimonas</taxon>
    </lineage>
</organism>
<sequence length="565" mass="62431">MENTFKRRIGISLLFVSVLLISAISCKTEPKAEQVEEEVVLWEPYNDSAEVAANSEHKVKRMRYKLIQSKVWDKNETFLPLYSEISKMDSTTYEELKPLILEQDIPSLQKNISDKKFTYEQLVLFYLHRIYQHELDNGTTLNTIVALNPDVLAEARKLDATSKGHHPIYGMPILLKDNIGTSNMNTTAGAMALKDNTTDNAFIVERLKEKGALILGKVNLSEWAYFLCDGCPVGYSSLWGQTLNPYGRRVFETGGSSSGSGTSVAANYAVAAVGTETSGSILSPSSQNSVVGLKPTIGLLSRTGIVPISSTLDTPGPMTKNVVDNGILLDAMMGYDQYDESSVLTGWEADWYDSSDSYSVRGKRFGALNSLMEQDSIYITTIEKIREAGGIVIAFDPPEVEMDGFLNLLNIDMKNDLPAYIQSQVKDTQAVSVKGVADVVSFNNLDTLVRVPYGQARLDGILSDSTTAEGLIEIKKTLQQNGRIFFNEAMDAHKLDAILSINNYHAGYAAVAKYPALTVPMGYKDNGEPISLTFIAKQFQEAKLYELARAFEELTQARKIPEDFK</sequence>
<reference evidence="2 3" key="1">
    <citation type="submission" date="2019-02" db="EMBL/GenBank/DDBJ databases">
        <title>Draft genome sequence of Muricauda sp. 176CP4-71.</title>
        <authorList>
            <person name="Park J.-S."/>
        </authorList>
    </citation>
    <scope>NUCLEOTIDE SEQUENCE [LARGE SCALE GENOMIC DNA]</scope>
    <source>
        <strain evidence="2 3">176CP4-71</strain>
    </source>
</reference>
<proteinExistence type="predicted"/>
<evidence type="ECO:0000259" key="1">
    <source>
        <dbReference type="Pfam" id="PF01425"/>
    </source>
</evidence>
<dbReference type="PANTHER" id="PTHR42678">
    <property type="entry name" value="AMIDASE"/>
    <property type="match status" value="1"/>
</dbReference>
<dbReference type="EMBL" id="SGIU01000003">
    <property type="protein sequence ID" value="TAI46635.1"/>
    <property type="molecule type" value="Genomic_DNA"/>
</dbReference>
<dbReference type="Gene3D" id="3.90.1300.10">
    <property type="entry name" value="Amidase signature (AS) domain"/>
    <property type="match status" value="1"/>
</dbReference>
<feature type="domain" description="Amidase" evidence="1">
    <location>
        <begin position="122"/>
        <end position="402"/>
    </location>
</feature>
<evidence type="ECO:0000313" key="3">
    <source>
        <dbReference type="Proteomes" id="UP000291981"/>
    </source>
</evidence>
<dbReference type="OrthoDB" id="9811471at2"/>